<accession>A0A0F4KQ92</accession>
<dbReference type="AlphaFoldDB" id="A0A0F4KQ92"/>
<keyword evidence="5 11" id="KW-0812">Transmembrane</keyword>
<keyword evidence="10 11" id="KW-0472">Membrane</keyword>
<feature type="domain" description="ABC transmembrane type-1" evidence="13">
    <location>
        <begin position="22"/>
        <end position="299"/>
    </location>
</feature>
<dbReference type="GO" id="GO:0005524">
    <property type="term" value="F:ATP binding"/>
    <property type="evidence" value="ECO:0007669"/>
    <property type="project" value="UniProtKB-KW"/>
</dbReference>
<evidence type="ECO:0000256" key="9">
    <source>
        <dbReference type="ARBA" id="ARBA00022989"/>
    </source>
</evidence>
<keyword evidence="4" id="KW-0645">Protease</keyword>
<evidence type="ECO:0000313" key="15">
    <source>
        <dbReference type="Proteomes" id="UP000033695"/>
    </source>
</evidence>
<evidence type="ECO:0000256" key="10">
    <source>
        <dbReference type="ARBA" id="ARBA00023136"/>
    </source>
</evidence>
<dbReference type="Proteomes" id="UP000033695">
    <property type="component" value="Unassembled WGS sequence"/>
</dbReference>
<dbReference type="EMBL" id="JXBZ01000010">
    <property type="protein sequence ID" value="KJY48223.1"/>
    <property type="molecule type" value="Genomic_DNA"/>
</dbReference>
<dbReference type="SMART" id="SM00382">
    <property type="entry name" value="AAA"/>
    <property type="match status" value="1"/>
</dbReference>
<name>A0A0F4KQ92_9LACO</name>
<feature type="transmembrane region" description="Helical" evidence="11">
    <location>
        <begin position="157"/>
        <end position="178"/>
    </location>
</feature>
<dbReference type="PROSITE" id="PS50929">
    <property type="entry name" value="ABC_TM1F"/>
    <property type="match status" value="1"/>
</dbReference>
<dbReference type="PROSITE" id="PS00211">
    <property type="entry name" value="ABC_TRANSPORTER_1"/>
    <property type="match status" value="1"/>
</dbReference>
<evidence type="ECO:0000259" key="13">
    <source>
        <dbReference type="PROSITE" id="PS50929"/>
    </source>
</evidence>
<dbReference type="FunFam" id="3.40.50.300:FF:000299">
    <property type="entry name" value="ABC transporter ATP-binding protein/permease"/>
    <property type="match status" value="1"/>
</dbReference>
<dbReference type="STRING" id="1218508.JG29_15690"/>
<dbReference type="PANTHER" id="PTHR24221">
    <property type="entry name" value="ATP-BINDING CASSETTE SUB-FAMILY B"/>
    <property type="match status" value="1"/>
</dbReference>
<keyword evidence="7" id="KW-0378">Hydrolase</keyword>
<dbReference type="Pfam" id="PF00005">
    <property type="entry name" value="ABC_tran"/>
    <property type="match status" value="1"/>
</dbReference>
<keyword evidence="8 14" id="KW-0067">ATP-binding</keyword>
<dbReference type="GO" id="GO:0034040">
    <property type="term" value="F:ATPase-coupled lipid transmembrane transporter activity"/>
    <property type="evidence" value="ECO:0007669"/>
    <property type="project" value="TreeGrafter"/>
</dbReference>
<dbReference type="InterPro" id="IPR011527">
    <property type="entry name" value="ABC1_TM_dom"/>
</dbReference>
<feature type="transmembrane region" description="Helical" evidence="11">
    <location>
        <begin position="52"/>
        <end position="70"/>
    </location>
</feature>
<feature type="transmembrane region" description="Helical" evidence="11">
    <location>
        <begin position="131"/>
        <end position="151"/>
    </location>
</feature>
<dbReference type="PANTHER" id="PTHR24221:SF614">
    <property type="entry name" value="GLUTATHIONE_L-CYSTEINE TRANSPORT SYSTEM ATP-BINDING_PERMEASE PROTEIN CYDC"/>
    <property type="match status" value="1"/>
</dbReference>
<evidence type="ECO:0000256" key="1">
    <source>
        <dbReference type="ARBA" id="ARBA00004651"/>
    </source>
</evidence>
<comment type="subcellular location">
    <subcellularLocation>
        <location evidence="1">Cell membrane</location>
        <topology evidence="1">Multi-pass membrane protein</topology>
    </subcellularLocation>
</comment>
<dbReference type="OrthoDB" id="9806127at2"/>
<dbReference type="SUPFAM" id="SSF90123">
    <property type="entry name" value="ABC transporter transmembrane region"/>
    <property type="match status" value="1"/>
</dbReference>
<keyword evidence="9 11" id="KW-1133">Transmembrane helix</keyword>
<sequence>MIDKRLFQLPGIKSLFPMLAGLTVLQAFMILLQAKFLATALVISWQRQSLSHIIQPTIFFIMAFLMRHFLTWVKDAILDKYATQTTENIRADLLDKIYTTGPQMIAQTGSGNIVTNALDGMDEINNYFNLILSKFMNMMIIPWIILIYIFFKDVTSGIVLVLVFPIIILFMIILGYAARDKANSQYAEYIVLSNHFLDALRGLTTLKMLGLSKEYAHNIYTVSEQYRKKTLSTLRIAILSTFALDWFTTLSIAILAVFLGLALMKGDMPLYPAMVTLILAPEYFLPLRNFANDFHATLNGKNAFNATMEILALPTTKQKELLTDFTWRQDSTLQLSQINFQYEGQKQPNDLRNISIDIQGYQKIAIVGQSGAGKSTLLDIISGFLIPQSGEVILNGQKLPHLGQNNWQTQFTYLPQKPYLFSDTIANNIRFYSPTASNEAVIQAVQQAGLTEFIRSLPQGLETKVGQGGRGISGGQAQRIMLARSFLASERHVLLFDEPTAHLDIETEYALKQTMLPLFDDHLVIFATHRLHWLQQMDYILVMEHGQIVEQGPVEQLLQEQAGPFYELSAHMRGDQ</sequence>
<dbReference type="NCBIfam" id="TIGR02857">
    <property type="entry name" value="CydD"/>
    <property type="match status" value="1"/>
</dbReference>
<evidence type="ECO:0000256" key="8">
    <source>
        <dbReference type="ARBA" id="ARBA00022840"/>
    </source>
</evidence>
<dbReference type="InterPro" id="IPR039421">
    <property type="entry name" value="Type_1_exporter"/>
</dbReference>
<dbReference type="GO" id="GO:0042883">
    <property type="term" value="P:cysteine transport"/>
    <property type="evidence" value="ECO:0007669"/>
    <property type="project" value="InterPro"/>
</dbReference>
<evidence type="ECO:0000256" key="5">
    <source>
        <dbReference type="ARBA" id="ARBA00022692"/>
    </source>
</evidence>
<organism evidence="14 15">
    <name type="scientific">Bombilactobacillus mellis</name>
    <dbReference type="NCBI Taxonomy" id="1218508"/>
    <lineage>
        <taxon>Bacteria</taxon>
        <taxon>Bacillati</taxon>
        <taxon>Bacillota</taxon>
        <taxon>Bacilli</taxon>
        <taxon>Lactobacillales</taxon>
        <taxon>Lactobacillaceae</taxon>
        <taxon>Bombilactobacillus</taxon>
    </lineage>
</organism>
<keyword evidence="2" id="KW-0813">Transport</keyword>
<evidence type="ECO:0000256" key="7">
    <source>
        <dbReference type="ARBA" id="ARBA00022807"/>
    </source>
</evidence>
<feature type="domain" description="ABC transporter" evidence="12">
    <location>
        <begin position="333"/>
        <end position="570"/>
    </location>
</feature>
<dbReference type="PROSITE" id="PS50893">
    <property type="entry name" value="ABC_TRANSPORTER_2"/>
    <property type="match status" value="1"/>
</dbReference>
<evidence type="ECO:0000256" key="3">
    <source>
        <dbReference type="ARBA" id="ARBA00022475"/>
    </source>
</evidence>
<proteinExistence type="predicted"/>
<dbReference type="SUPFAM" id="SSF52540">
    <property type="entry name" value="P-loop containing nucleoside triphosphate hydrolases"/>
    <property type="match status" value="1"/>
</dbReference>
<keyword evidence="7" id="KW-0788">Thiol protease</keyword>
<dbReference type="RefSeq" id="WP_045923387.1">
    <property type="nucleotide sequence ID" value="NZ_JBHTHW010000004.1"/>
</dbReference>
<evidence type="ECO:0000256" key="6">
    <source>
        <dbReference type="ARBA" id="ARBA00022741"/>
    </source>
</evidence>
<dbReference type="Gene3D" id="1.20.1560.10">
    <property type="entry name" value="ABC transporter type 1, transmembrane domain"/>
    <property type="match status" value="1"/>
</dbReference>
<dbReference type="InterPro" id="IPR017871">
    <property type="entry name" value="ABC_transporter-like_CS"/>
</dbReference>
<dbReference type="InterPro" id="IPR027417">
    <property type="entry name" value="P-loop_NTPase"/>
</dbReference>
<dbReference type="GO" id="GO:0005886">
    <property type="term" value="C:plasma membrane"/>
    <property type="evidence" value="ECO:0007669"/>
    <property type="project" value="UniProtKB-SubCell"/>
</dbReference>
<dbReference type="InterPro" id="IPR036640">
    <property type="entry name" value="ABC1_TM_sf"/>
</dbReference>
<feature type="transmembrane region" description="Helical" evidence="11">
    <location>
        <begin position="12"/>
        <end position="32"/>
    </location>
</feature>
<evidence type="ECO:0000256" key="2">
    <source>
        <dbReference type="ARBA" id="ARBA00022448"/>
    </source>
</evidence>
<evidence type="ECO:0000256" key="11">
    <source>
        <dbReference type="SAM" id="Phobius"/>
    </source>
</evidence>
<dbReference type="GO" id="GO:0006508">
    <property type="term" value="P:proteolysis"/>
    <property type="evidence" value="ECO:0007669"/>
    <property type="project" value="UniProtKB-KW"/>
</dbReference>
<evidence type="ECO:0000313" key="14">
    <source>
        <dbReference type="EMBL" id="KJY48223.1"/>
    </source>
</evidence>
<dbReference type="CDD" id="cd18584">
    <property type="entry name" value="ABC_6TM_AarD_CydD"/>
    <property type="match status" value="1"/>
</dbReference>
<protein>
    <submittedName>
        <fullName evidence="14">Cytochrome D ABC transporter, ATP-binding and permease protein</fullName>
    </submittedName>
</protein>
<dbReference type="InterPro" id="IPR014216">
    <property type="entry name" value="ABC_transptr_CydD"/>
</dbReference>
<dbReference type="GO" id="GO:0008234">
    <property type="term" value="F:cysteine-type peptidase activity"/>
    <property type="evidence" value="ECO:0007669"/>
    <property type="project" value="UniProtKB-KW"/>
</dbReference>
<dbReference type="Pfam" id="PF00664">
    <property type="entry name" value="ABC_membrane"/>
    <property type="match status" value="1"/>
</dbReference>
<dbReference type="InterPro" id="IPR003593">
    <property type="entry name" value="AAA+_ATPase"/>
</dbReference>
<keyword evidence="3" id="KW-1003">Cell membrane</keyword>
<reference evidence="14 15" key="1">
    <citation type="submission" date="2014-12" db="EMBL/GenBank/DDBJ databases">
        <title>Comparative genomics of the lactic acid bacteria isolated from the honey bee gut.</title>
        <authorList>
            <person name="Ellegaard K.M."/>
            <person name="Tamarit D."/>
            <person name="Javelind E."/>
            <person name="Olofsson T."/>
            <person name="Andersson S.G."/>
            <person name="Vasquez A."/>
        </authorList>
    </citation>
    <scope>NUCLEOTIDE SEQUENCE [LARGE SCALE GENOMIC DNA]</scope>
    <source>
        <strain evidence="14 15">Hon2</strain>
    </source>
</reference>
<keyword evidence="15" id="KW-1185">Reference proteome</keyword>
<feature type="transmembrane region" description="Helical" evidence="11">
    <location>
        <begin position="236"/>
        <end position="262"/>
    </location>
</feature>
<comment type="caution">
    <text evidence="14">The sequence shown here is derived from an EMBL/GenBank/DDBJ whole genome shotgun (WGS) entry which is preliminary data.</text>
</comment>
<gene>
    <name evidence="14" type="ORF">JG29_15690</name>
</gene>
<dbReference type="Gene3D" id="3.40.50.300">
    <property type="entry name" value="P-loop containing nucleotide triphosphate hydrolases"/>
    <property type="match status" value="1"/>
</dbReference>
<evidence type="ECO:0000256" key="4">
    <source>
        <dbReference type="ARBA" id="ARBA00022670"/>
    </source>
</evidence>
<evidence type="ECO:0000259" key="12">
    <source>
        <dbReference type="PROSITE" id="PS50893"/>
    </source>
</evidence>
<dbReference type="GO" id="GO:0140359">
    <property type="term" value="F:ABC-type transporter activity"/>
    <property type="evidence" value="ECO:0007669"/>
    <property type="project" value="InterPro"/>
</dbReference>
<dbReference type="PATRIC" id="fig|1218508.4.peg.1562"/>
<dbReference type="HOGENOM" id="CLU_000604_84_9_9"/>
<keyword evidence="6" id="KW-0547">Nucleotide-binding</keyword>
<dbReference type="GO" id="GO:0016887">
    <property type="term" value="F:ATP hydrolysis activity"/>
    <property type="evidence" value="ECO:0007669"/>
    <property type="project" value="InterPro"/>
</dbReference>
<dbReference type="InterPro" id="IPR003439">
    <property type="entry name" value="ABC_transporter-like_ATP-bd"/>
</dbReference>